<sequence>MASHGEALHNEAASILLQMVSPPPPRPLVNLSPPRAAVASVSPAALLTPRRSSPVLPSRARELLSASSTSGLALQLSPGQMSGRKRARSTHVKQPAHVRGGIDKSQCASYCARSGWCANCTKSRPPATRELAAMSPASSNAAPPNSVFRTERLYRARAAWKSLLEQVPPPGSRQVWLPPREIVFTATEHGILPSTALALRQSYAVCSTEQARGGGQSATAELCAVLSAVGSTFIASVDESLQRSMVGFPPAAPRNFMPLAQQTVIATSRCLP</sequence>
<organism evidence="2 3">
    <name type="scientific">Emiliania huxleyi (strain CCMP1516)</name>
    <dbReference type="NCBI Taxonomy" id="280463"/>
    <lineage>
        <taxon>Eukaryota</taxon>
        <taxon>Haptista</taxon>
        <taxon>Haptophyta</taxon>
        <taxon>Prymnesiophyceae</taxon>
        <taxon>Isochrysidales</taxon>
        <taxon>Noelaerhabdaceae</taxon>
        <taxon>Emiliania</taxon>
    </lineage>
</organism>
<feature type="compositionally biased region" description="Low complexity" evidence="1">
    <location>
        <begin position="67"/>
        <end position="77"/>
    </location>
</feature>
<name>A0A0D3K0G5_EMIH1</name>
<dbReference type="RefSeq" id="XP_005781679.1">
    <property type="nucleotide sequence ID" value="XM_005781622.1"/>
</dbReference>
<dbReference type="EnsemblProtists" id="EOD29250">
    <property type="protein sequence ID" value="EOD29250"/>
    <property type="gene ID" value="EMIHUDRAFT_434628"/>
</dbReference>
<dbReference type="RefSeq" id="XP_005768519.1">
    <property type="nucleotide sequence ID" value="XM_005768462.1"/>
</dbReference>
<dbReference type="KEGG" id="ehx:EMIHUDRAFT_445499"/>
<feature type="compositionally biased region" description="Basic residues" evidence="1">
    <location>
        <begin position="83"/>
        <end position="96"/>
    </location>
</feature>
<feature type="region of interest" description="Disordered" evidence="1">
    <location>
        <begin position="67"/>
        <end position="97"/>
    </location>
</feature>
<dbReference type="Proteomes" id="UP000013827">
    <property type="component" value="Unassembled WGS sequence"/>
</dbReference>
<keyword evidence="3" id="KW-1185">Reference proteome</keyword>
<evidence type="ECO:0000256" key="1">
    <source>
        <dbReference type="SAM" id="MobiDB-lite"/>
    </source>
</evidence>
<evidence type="ECO:0000313" key="2">
    <source>
        <dbReference type="EnsemblProtists" id="EOD29250"/>
    </source>
</evidence>
<accession>A0A0D3K0G5</accession>
<dbReference type="AlphaFoldDB" id="A0A0D3K0G5"/>
<reference evidence="2" key="2">
    <citation type="submission" date="2024-10" db="UniProtKB">
        <authorList>
            <consortium name="EnsemblProtists"/>
        </authorList>
    </citation>
    <scope>IDENTIFICATION</scope>
</reference>
<dbReference type="HOGENOM" id="CLU_1024628_0_0_1"/>
<dbReference type="GeneID" id="19046599"/>
<dbReference type="EnsemblProtists" id="EOD16090">
    <property type="protein sequence ID" value="EOD16090"/>
    <property type="gene ID" value="EMIHUDRAFT_445499"/>
</dbReference>
<dbReference type="GeneID" id="17262239"/>
<protein>
    <submittedName>
        <fullName evidence="2">Uncharacterized protein</fullName>
    </submittedName>
</protein>
<reference evidence="3" key="1">
    <citation type="journal article" date="2013" name="Nature">
        <title>Pan genome of the phytoplankton Emiliania underpins its global distribution.</title>
        <authorList>
            <person name="Read B.A."/>
            <person name="Kegel J."/>
            <person name="Klute M.J."/>
            <person name="Kuo A."/>
            <person name="Lefebvre S.C."/>
            <person name="Maumus F."/>
            <person name="Mayer C."/>
            <person name="Miller J."/>
            <person name="Monier A."/>
            <person name="Salamov A."/>
            <person name="Young J."/>
            <person name="Aguilar M."/>
            <person name="Claverie J.M."/>
            <person name="Frickenhaus S."/>
            <person name="Gonzalez K."/>
            <person name="Herman E.K."/>
            <person name="Lin Y.C."/>
            <person name="Napier J."/>
            <person name="Ogata H."/>
            <person name="Sarno A.F."/>
            <person name="Shmutz J."/>
            <person name="Schroeder D."/>
            <person name="de Vargas C."/>
            <person name="Verret F."/>
            <person name="von Dassow P."/>
            <person name="Valentin K."/>
            <person name="Van de Peer Y."/>
            <person name="Wheeler G."/>
            <person name="Dacks J.B."/>
            <person name="Delwiche C.F."/>
            <person name="Dyhrman S.T."/>
            <person name="Glockner G."/>
            <person name="John U."/>
            <person name="Richards T."/>
            <person name="Worden A.Z."/>
            <person name="Zhang X."/>
            <person name="Grigoriev I.V."/>
            <person name="Allen A.E."/>
            <person name="Bidle K."/>
            <person name="Borodovsky M."/>
            <person name="Bowler C."/>
            <person name="Brownlee C."/>
            <person name="Cock J.M."/>
            <person name="Elias M."/>
            <person name="Gladyshev V.N."/>
            <person name="Groth M."/>
            <person name="Guda C."/>
            <person name="Hadaegh A."/>
            <person name="Iglesias-Rodriguez M.D."/>
            <person name="Jenkins J."/>
            <person name="Jones B.M."/>
            <person name="Lawson T."/>
            <person name="Leese F."/>
            <person name="Lindquist E."/>
            <person name="Lobanov A."/>
            <person name="Lomsadze A."/>
            <person name="Malik S.B."/>
            <person name="Marsh M.E."/>
            <person name="Mackinder L."/>
            <person name="Mock T."/>
            <person name="Mueller-Roeber B."/>
            <person name="Pagarete A."/>
            <person name="Parker M."/>
            <person name="Probert I."/>
            <person name="Quesneville H."/>
            <person name="Raines C."/>
            <person name="Rensing S.A."/>
            <person name="Riano-Pachon D.M."/>
            <person name="Richier S."/>
            <person name="Rokitta S."/>
            <person name="Shiraiwa Y."/>
            <person name="Soanes D.M."/>
            <person name="van der Giezen M."/>
            <person name="Wahlund T.M."/>
            <person name="Williams B."/>
            <person name="Wilson W."/>
            <person name="Wolfe G."/>
            <person name="Wurch L.L."/>
        </authorList>
    </citation>
    <scope>NUCLEOTIDE SEQUENCE</scope>
</reference>
<dbReference type="PaxDb" id="2903-EOD16090"/>
<evidence type="ECO:0000313" key="3">
    <source>
        <dbReference type="Proteomes" id="UP000013827"/>
    </source>
</evidence>
<dbReference type="KEGG" id="ehx:EMIHUDRAFT_434628"/>
<proteinExistence type="predicted"/>